<dbReference type="EMBL" id="WJXW01000001">
    <property type="protein sequence ID" value="KAF9741106.1"/>
    <property type="molecule type" value="Genomic_DNA"/>
</dbReference>
<gene>
    <name evidence="1" type="ORF">PMIN01_00645</name>
</gene>
<organism evidence="1 2">
    <name type="scientific">Paraphaeosphaeria minitans</name>
    <dbReference type="NCBI Taxonomy" id="565426"/>
    <lineage>
        <taxon>Eukaryota</taxon>
        <taxon>Fungi</taxon>
        <taxon>Dikarya</taxon>
        <taxon>Ascomycota</taxon>
        <taxon>Pezizomycotina</taxon>
        <taxon>Dothideomycetes</taxon>
        <taxon>Pleosporomycetidae</taxon>
        <taxon>Pleosporales</taxon>
        <taxon>Massarineae</taxon>
        <taxon>Didymosphaeriaceae</taxon>
        <taxon>Paraphaeosphaeria</taxon>
    </lineage>
</organism>
<comment type="caution">
    <text evidence="1">The sequence shown here is derived from an EMBL/GenBank/DDBJ whole genome shotgun (WGS) entry which is preliminary data.</text>
</comment>
<accession>A0A9P6GTH9</accession>
<dbReference type="AlphaFoldDB" id="A0A9P6GTH9"/>
<keyword evidence="2" id="KW-1185">Reference proteome</keyword>
<protein>
    <submittedName>
        <fullName evidence="1">Uncharacterized protein</fullName>
    </submittedName>
</protein>
<proteinExistence type="predicted"/>
<evidence type="ECO:0000313" key="2">
    <source>
        <dbReference type="Proteomes" id="UP000756921"/>
    </source>
</evidence>
<reference evidence="1" key="1">
    <citation type="journal article" date="2020" name="Mol. Plant Microbe Interact.">
        <title>Genome Sequence of the Biocontrol Agent Coniothyrium minitans strain Conio (IMI 134523).</title>
        <authorList>
            <person name="Patel D."/>
            <person name="Shittu T.A."/>
            <person name="Baroncelli R."/>
            <person name="Muthumeenakshi S."/>
            <person name="Osborne T.H."/>
            <person name="Janganan T.K."/>
            <person name="Sreenivasaprasad S."/>
        </authorList>
    </citation>
    <scope>NUCLEOTIDE SEQUENCE</scope>
    <source>
        <strain evidence="1">Conio</strain>
    </source>
</reference>
<evidence type="ECO:0000313" key="1">
    <source>
        <dbReference type="EMBL" id="KAF9741106.1"/>
    </source>
</evidence>
<name>A0A9P6GTH9_9PLEO</name>
<dbReference type="Proteomes" id="UP000756921">
    <property type="component" value="Unassembled WGS sequence"/>
</dbReference>
<sequence length="94" mass="9973">MRPHGFRALVQCLPKVAAMHIKKWCTLSIASCASEGPFVGEYQACISVYGQGSEICGGIAQRIAERIAKTISLENFGAFGGELEARVCVPGLGD</sequence>